<dbReference type="AlphaFoldDB" id="A0A923LR69"/>
<name>A0A923LR69_9FIRM</name>
<keyword evidence="2" id="KW-1185">Reference proteome</keyword>
<comment type="caution">
    <text evidence="1">The sequence shown here is derived from an EMBL/GenBank/DDBJ whole genome shotgun (WGS) entry which is preliminary data.</text>
</comment>
<evidence type="ECO:0000313" key="1">
    <source>
        <dbReference type="EMBL" id="MBC5715577.1"/>
    </source>
</evidence>
<sequence>MSDSTLHIGTLASNNVTAAQALVKARERNGRELQNGEKSLLDSLTGKNMRKDLEKEGIDRLHKEQFEALPKELQYSGNESAAQMLARKQNGETLTDAEEAYVKIYGNIKDIQKIEADEADRRFQNDFRDALQETGISLDSTMHISISSAGEVCDRTE</sequence>
<reference evidence="1" key="1">
    <citation type="submission" date="2020-08" db="EMBL/GenBank/DDBJ databases">
        <title>Genome public.</title>
        <authorList>
            <person name="Liu C."/>
            <person name="Sun Q."/>
        </authorList>
    </citation>
    <scope>NUCLEOTIDE SEQUENCE</scope>
    <source>
        <strain evidence="1">BX1005</strain>
    </source>
</reference>
<gene>
    <name evidence="1" type="ORF">H8S17_15540</name>
</gene>
<dbReference type="RefSeq" id="WP_186867842.1">
    <property type="nucleotide sequence ID" value="NZ_JACOPH010000029.1"/>
</dbReference>
<organism evidence="1 2">
    <name type="scientific">Roseburia zhanii</name>
    <dbReference type="NCBI Taxonomy" id="2763064"/>
    <lineage>
        <taxon>Bacteria</taxon>
        <taxon>Bacillati</taxon>
        <taxon>Bacillota</taxon>
        <taxon>Clostridia</taxon>
        <taxon>Lachnospirales</taxon>
        <taxon>Lachnospiraceae</taxon>
        <taxon>Roseburia</taxon>
    </lineage>
</organism>
<proteinExistence type="predicted"/>
<dbReference type="Proteomes" id="UP000606720">
    <property type="component" value="Unassembled WGS sequence"/>
</dbReference>
<protein>
    <submittedName>
        <fullName evidence="1">Uncharacterized protein</fullName>
    </submittedName>
</protein>
<accession>A0A923LR69</accession>
<evidence type="ECO:0000313" key="2">
    <source>
        <dbReference type="Proteomes" id="UP000606720"/>
    </source>
</evidence>
<dbReference type="EMBL" id="JACOPH010000029">
    <property type="protein sequence ID" value="MBC5715577.1"/>
    <property type="molecule type" value="Genomic_DNA"/>
</dbReference>